<organism evidence="3 4">
    <name type="scientific">Brachybacterium aquaticum</name>
    <dbReference type="NCBI Taxonomy" id="1432564"/>
    <lineage>
        <taxon>Bacteria</taxon>
        <taxon>Bacillati</taxon>
        <taxon>Actinomycetota</taxon>
        <taxon>Actinomycetes</taxon>
        <taxon>Micrococcales</taxon>
        <taxon>Dermabacteraceae</taxon>
        <taxon>Brachybacterium</taxon>
    </lineage>
</organism>
<dbReference type="PROSITE" id="PS51257">
    <property type="entry name" value="PROKAR_LIPOPROTEIN"/>
    <property type="match status" value="1"/>
</dbReference>
<reference evidence="3 4" key="1">
    <citation type="submission" date="2020-08" db="EMBL/GenBank/DDBJ databases">
        <title>Sequencing the genomes of 1000 actinobacteria strains.</title>
        <authorList>
            <person name="Klenk H.-P."/>
        </authorList>
    </citation>
    <scope>NUCLEOTIDE SEQUENCE [LARGE SCALE GENOMIC DNA]</scope>
    <source>
        <strain evidence="3 4">DSM 28796</strain>
    </source>
</reference>
<sequence length="379" mass="37010">MTRTTTRGRLATPLTSLTAALASAALLAGCGGADVALPTADGAPAATSADEISAEGEASSDLGGAGADSTGEGSADGAGTGGTITVSPSGHQGGGSGNGEGSGSSKGKGAGNGNGSEDGNGNGGVGQGKGKGSGHGGGNGKGKGGDHGQNPGEDPGDGTPGEVELPAGWAGTISAETLEPSNGISYLYVSHLYGDLHGVQELDLAVNHGSMFLAEQGAECEGVATIAGDSATCMVVPDAFADPYEQERIPAEVRLVPTAFGGSALLISVNADGRTDLAIPAGVEIAQGKVDPYLGEDPTAEDMERAVISGVSYAAHPDGDLPAEIAASCTMLDGGAHAICELTGTEDGGGDGTWYATAQPGLQRNPYDGKHYIFSKLPS</sequence>
<evidence type="ECO:0000256" key="2">
    <source>
        <dbReference type="SAM" id="SignalP"/>
    </source>
</evidence>
<dbReference type="RefSeq" id="WP_184326369.1">
    <property type="nucleotide sequence ID" value="NZ_JACHLZ010000001.1"/>
</dbReference>
<name>A0A841AD11_9MICO</name>
<evidence type="ECO:0000313" key="3">
    <source>
        <dbReference type="EMBL" id="MBB5833169.1"/>
    </source>
</evidence>
<feature type="signal peptide" evidence="2">
    <location>
        <begin position="1"/>
        <end position="24"/>
    </location>
</feature>
<gene>
    <name evidence="3" type="ORF">HNR70_002982</name>
</gene>
<keyword evidence="2" id="KW-0732">Signal</keyword>
<feature type="compositionally biased region" description="Gly residues" evidence="1">
    <location>
        <begin position="91"/>
        <end position="142"/>
    </location>
</feature>
<dbReference type="Proteomes" id="UP000588158">
    <property type="component" value="Unassembled WGS sequence"/>
</dbReference>
<proteinExistence type="predicted"/>
<feature type="region of interest" description="Disordered" evidence="1">
    <location>
        <begin position="46"/>
        <end position="166"/>
    </location>
</feature>
<dbReference type="AlphaFoldDB" id="A0A841AD11"/>
<evidence type="ECO:0000313" key="4">
    <source>
        <dbReference type="Proteomes" id="UP000588158"/>
    </source>
</evidence>
<evidence type="ECO:0000256" key="1">
    <source>
        <dbReference type="SAM" id="MobiDB-lite"/>
    </source>
</evidence>
<dbReference type="EMBL" id="JACHLZ010000001">
    <property type="protein sequence ID" value="MBB5833169.1"/>
    <property type="molecule type" value="Genomic_DNA"/>
</dbReference>
<comment type="caution">
    <text evidence="3">The sequence shown here is derived from an EMBL/GenBank/DDBJ whole genome shotgun (WGS) entry which is preliminary data.</text>
</comment>
<feature type="chain" id="PRO_5039731281" evidence="2">
    <location>
        <begin position="25"/>
        <end position="379"/>
    </location>
</feature>
<protein>
    <submittedName>
        <fullName evidence="3">Uncharacterized protein</fullName>
    </submittedName>
</protein>
<keyword evidence="4" id="KW-1185">Reference proteome</keyword>
<accession>A0A841AD11</accession>